<name>A0ABR8NYJ0_9GAMM</name>
<dbReference type="SUPFAM" id="SSF56112">
    <property type="entry name" value="Protein kinase-like (PK-like)"/>
    <property type="match status" value="1"/>
</dbReference>
<dbReference type="InterPro" id="IPR029044">
    <property type="entry name" value="Nucleotide-diphossugar_trans"/>
</dbReference>
<dbReference type="Proteomes" id="UP000604161">
    <property type="component" value="Unassembled WGS sequence"/>
</dbReference>
<proteinExistence type="predicted"/>
<sequence length="523" mass="61209">MKYRVVIPTAGLGSRLKGLSKNINKALISIAHKPAISYLIEKFPENVEFVIPLGYKADTVRSYLTLAYPNRKFIFVDVDIYEGDGSGLGYTLLKCEAYLQLPFIFISNDTLVLEDIKPPEHNWMGYAHTDDNAQYRSIRIDKRNVVEICPKGAEGDVKAYIGLAGIHDYEFFWQAMRAGVNQGSIEIGESFGLRTLINEGIEPIKFTWFDTGNISALNKTRDYFSSDLDVNILEKEDEAIWFLNDRVIKFSIDESFIKNRVLRAASIKNYIPELYDSTKNMYMYKKVEGETFSKKPSVATFKYFLDWMESFWEPAKLDEIEEVNFESVCHDFYKEKTYKRVKQYFINFEQIDSEEIINGKKIPRISYLLDKVDWSYVEKSVPVRFHGDLHFENILINDDGKTPFTLLDWRQDFGGNMDYGDIYYDFGKLNHGMLISHELINKNFFEVDHKLNTIHFDFLRKQSLVDCEVYFKMWIEEKGYDYKKVRLMTALIYLNIASLHHYPYSMLLFYLGKSMLFDLVDDD</sequence>
<gene>
    <name evidence="2" type="ORF">IF202_08600</name>
</gene>
<dbReference type="InterPro" id="IPR002575">
    <property type="entry name" value="Aminoglycoside_PTrfase"/>
</dbReference>
<keyword evidence="3" id="KW-1185">Reference proteome</keyword>
<dbReference type="InterPro" id="IPR011009">
    <property type="entry name" value="Kinase-like_dom_sf"/>
</dbReference>
<feature type="domain" description="Aminoglycoside phosphotransferase" evidence="1">
    <location>
        <begin position="378"/>
        <end position="429"/>
    </location>
</feature>
<dbReference type="EMBL" id="JACYFC010000002">
    <property type="protein sequence ID" value="MBD5771113.1"/>
    <property type="molecule type" value="Genomic_DNA"/>
</dbReference>
<dbReference type="SUPFAM" id="SSF53448">
    <property type="entry name" value="Nucleotide-diphospho-sugar transferases"/>
    <property type="match status" value="1"/>
</dbReference>
<evidence type="ECO:0000313" key="2">
    <source>
        <dbReference type="EMBL" id="MBD5771113.1"/>
    </source>
</evidence>
<dbReference type="RefSeq" id="WP_191594460.1">
    <property type="nucleotide sequence ID" value="NZ_JACYFC010000002.1"/>
</dbReference>
<organism evidence="2 3">
    <name type="scientific">Marinomonas colpomeniae</name>
    <dbReference type="NCBI Taxonomy" id="2774408"/>
    <lineage>
        <taxon>Bacteria</taxon>
        <taxon>Pseudomonadati</taxon>
        <taxon>Pseudomonadota</taxon>
        <taxon>Gammaproteobacteria</taxon>
        <taxon>Oceanospirillales</taxon>
        <taxon>Oceanospirillaceae</taxon>
        <taxon>Marinomonas</taxon>
    </lineage>
</organism>
<comment type="caution">
    <text evidence="2">The sequence shown here is derived from an EMBL/GenBank/DDBJ whole genome shotgun (WGS) entry which is preliminary data.</text>
</comment>
<evidence type="ECO:0000259" key="1">
    <source>
        <dbReference type="Pfam" id="PF01636"/>
    </source>
</evidence>
<dbReference type="Pfam" id="PF01636">
    <property type="entry name" value="APH"/>
    <property type="match status" value="1"/>
</dbReference>
<accession>A0ABR8NYJ0</accession>
<dbReference type="Gene3D" id="3.90.550.10">
    <property type="entry name" value="Spore Coat Polysaccharide Biosynthesis Protein SpsA, Chain A"/>
    <property type="match status" value="1"/>
</dbReference>
<protein>
    <submittedName>
        <fullName evidence="2">Phosphotransferase</fullName>
    </submittedName>
</protein>
<reference evidence="2 3" key="1">
    <citation type="submission" date="2020-09" db="EMBL/GenBank/DDBJ databases">
        <title>Marinomonas sp. nov., isolated from the cysticercosis algae of Qingdao, China.</title>
        <authorList>
            <person name="Sun X."/>
        </authorList>
    </citation>
    <scope>NUCLEOTIDE SEQUENCE [LARGE SCALE GENOMIC DNA]</scope>
    <source>
        <strain evidence="2 3">SM2066</strain>
    </source>
</reference>
<evidence type="ECO:0000313" key="3">
    <source>
        <dbReference type="Proteomes" id="UP000604161"/>
    </source>
</evidence>